<dbReference type="Proteomes" id="UP000590749">
    <property type="component" value="Unassembled WGS sequence"/>
</dbReference>
<comment type="caution">
    <text evidence="3">The sequence shown here is derived from an EMBL/GenBank/DDBJ whole genome shotgun (WGS) entry which is preliminary data.</text>
</comment>
<dbReference type="EMBL" id="JACHXF010000039">
    <property type="protein sequence ID" value="MBB3101509.1"/>
    <property type="molecule type" value="Genomic_DNA"/>
</dbReference>
<dbReference type="SUPFAM" id="SSF69593">
    <property type="entry name" value="Glycerol-3-phosphate (1)-acyltransferase"/>
    <property type="match status" value="2"/>
</dbReference>
<feature type="domain" description="Phospholipid/glycerol acyltransferase" evidence="2">
    <location>
        <begin position="101"/>
        <end position="207"/>
    </location>
</feature>
<dbReference type="AlphaFoldDB" id="A0A7W5ATE3"/>
<dbReference type="Pfam" id="PF01553">
    <property type="entry name" value="Acyltransferase"/>
    <property type="match status" value="2"/>
</dbReference>
<gene>
    <name evidence="3" type="ORF">FHR83_009238</name>
</gene>
<dbReference type="PANTHER" id="PTHR12563">
    <property type="entry name" value="GLYCEROL-3-PHOSPHATE ACYLTRANSFERASE"/>
    <property type="match status" value="1"/>
</dbReference>
<keyword evidence="3" id="KW-0808">Transferase</keyword>
<evidence type="ECO:0000313" key="4">
    <source>
        <dbReference type="Proteomes" id="UP000590749"/>
    </source>
</evidence>
<sequence length="247" mass="27181">MNGRTDVASPCEVLAGANLDRFPFHHLLSRAGFVYIRRSIAYLPLYQVKLRAYIARLIRHRRNLCWSIEGGRTRTGKLRPPVYGVLRYVIDALDADPGARAVIVPVAVVYEQLHEVGRMIAEARGEAGHDPRMMVIPTGLDPVWIDRSNPASARRTMDGVVSRLRDGTSILVLPEGTRMPTPIPGRFKKGAFHIDMQAGVPIVLRNTGDLAWRRSLLVNPGTVDVAVLDPIPPTAGPPTPSANGWPH</sequence>
<evidence type="ECO:0000259" key="2">
    <source>
        <dbReference type="SMART" id="SM00563"/>
    </source>
</evidence>
<reference evidence="3 4" key="1">
    <citation type="submission" date="2020-08" db="EMBL/GenBank/DDBJ databases">
        <title>Genomic Encyclopedia of Type Strains, Phase III (KMG-III): the genomes of soil and plant-associated and newly described type strains.</title>
        <authorList>
            <person name="Whitman W."/>
        </authorList>
    </citation>
    <scope>NUCLEOTIDE SEQUENCE [LARGE SCALE GENOMIC DNA]</scope>
    <source>
        <strain evidence="3 4">CECT 3287</strain>
    </source>
</reference>
<dbReference type="GO" id="GO:0008374">
    <property type="term" value="F:O-acyltransferase activity"/>
    <property type="evidence" value="ECO:0007669"/>
    <property type="project" value="InterPro"/>
</dbReference>
<dbReference type="RefSeq" id="WP_183227916.1">
    <property type="nucleotide sequence ID" value="NZ_BMPW01000042.1"/>
</dbReference>
<organism evidence="3 4">
    <name type="scientific">Actinoplanes campanulatus</name>
    <dbReference type="NCBI Taxonomy" id="113559"/>
    <lineage>
        <taxon>Bacteria</taxon>
        <taxon>Bacillati</taxon>
        <taxon>Actinomycetota</taxon>
        <taxon>Actinomycetes</taxon>
        <taxon>Micromonosporales</taxon>
        <taxon>Micromonosporaceae</taxon>
        <taxon>Actinoplanes</taxon>
    </lineage>
</organism>
<dbReference type="PANTHER" id="PTHR12563:SF17">
    <property type="entry name" value="DIHYDROXYACETONE PHOSPHATE ACYLTRANSFERASE"/>
    <property type="match status" value="1"/>
</dbReference>
<accession>A0A7W5ATE3</accession>
<dbReference type="CDD" id="cd07989">
    <property type="entry name" value="LPLAT_AGPAT-like"/>
    <property type="match status" value="1"/>
</dbReference>
<keyword evidence="3" id="KW-0012">Acyltransferase</keyword>
<proteinExistence type="predicted"/>
<dbReference type="GO" id="GO:0005886">
    <property type="term" value="C:plasma membrane"/>
    <property type="evidence" value="ECO:0007669"/>
    <property type="project" value="TreeGrafter"/>
</dbReference>
<protein>
    <submittedName>
        <fullName evidence="3">1-acyl-sn-glycerol-3-phosphate acyltransferase</fullName>
    </submittedName>
</protein>
<name>A0A7W5ATE3_9ACTN</name>
<dbReference type="SMART" id="SM00563">
    <property type="entry name" value="PlsC"/>
    <property type="match status" value="1"/>
</dbReference>
<keyword evidence="4" id="KW-1185">Reference proteome</keyword>
<dbReference type="InterPro" id="IPR002123">
    <property type="entry name" value="Plipid/glycerol_acylTrfase"/>
</dbReference>
<evidence type="ECO:0000256" key="1">
    <source>
        <dbReference type="ARBA" id="ARBA00004184"/>
    </source>
</evidence>
<dbReference type="GO" id="GO:0006629">
    <property type="term" value="P:lipid metabolic process"/>
    <property type="evidence" value="ECO:0007669"/>
    <property type="project" value="InterPro"/>
</dbReference>
<dbReference type="InterPro" id="IPR022284">
    <property type="entry name" value="GPAT/DHAPAT"/>
</dbReference>
<evidence type="ECO:0000313" key="3">
    <source>
        <dbReference type="EMBL" id="MBB3101509.1"/>
    </source>
</evidence>
<comment type="subcellular location">
    <subcellularLocation>
        <location evidence="1">Endomembrane system</location>
        <topology evidence="1">Peripheral membrane protein</topology>
    </subcellularLocation>
</comment>
<dbReference type="GO" id="GO:0012505">
    <property type="term" value="C:endomembrane system"/>
    <property type="evidence" value="ECO:0007669"/>
    <property type="project" value="UniProtKB-SubCell"/>
</dbReference>